<keyword evidence="1" id="KW-0732">Signal</keyword>
<gene>
    <name evidence="3" type="ORF">OXD698_LOCUS48436</name>
</gene>
<dbReference type="GO" id="GO:0016020">
    <property type="term" value="C:membrane"/>
    <property type="evidence" value="ECO:0007669"/>
    <property type="project" value="InterPro"/>
</dbReference>
<proteinExistence type="predicted"/>
<dbReference type="PANTHER" id="PTHR18945">
    <property type="entry name" value="NEUROTRANSMITTER GATED ION CHANNEL"/>
    <property type="match status" value="1"/>
</dbReference>
<evidence type="ECO:0000259" key="2">
    <source>
        <dbReference type="Pfam" id="PF02931"/>
    </source>
</evidence>
<protein>
    <recommendedName>
        <fullName evidence="2">Neurotransmitter-gated ion-channel ligand-binding domain-containing protein</fullName>
    </recommendedName>
</protein>
<feature type="non-terminal residue" evidence="3">
    <location>
        <position position="139"/>
    </location>
</feature>
<accession>A0A820KKC1</accession>
<feature type="chain" id="PRO_5032426872" description="Neurotransmitter-gated ion-channel ligand-binding domain-containing protein" evidence="1">
    <location>
        <begin position="21"/>
        <end position="139"/>
    </location>
</feature>
<evidence type="ECO:0000256" key="1">
    <source>
        <dbReference type="SAM" id="SignalP"/>
    </source>
</evidence>
<name>A0A820KKC1_9BILA</name>
<sequence length="139" mass="15512">MIKSLTFVILLSYLFYFCDCGTLPDSQLAEQTLITSLLTGYNKNIRPNDTISVDITAQLQQIVAIDEKQQIMTTSSFISQTWFDDRLSWTPNNSNNNIQVVLLPVTSLWIPDTMILNSADANGYLTVNTYSMASVSNTG</sequence>
<reference evidence="3" key="1">
    <citation type="submission" date="2021-02" db="EMBL/GenBank/DDBJ databases">
        <authorList>
            <person name="Nowell W R."/>
        </authorList>
    </citation>
    <scope>NUCLEOTIDE SEQUENCE</scope>
</reference>
<dbReference type="InterPro" id="IPR006201">
    <property type="entry name" value="Neur_channel"/>
</dbReference>
<dbReference type="EMBL" id="CAJOAZ010020285">
    <property type="protein sequence ID" value="CAF4344789.1"/>
    <property type="molecule type" value="Genomic_DNA"/>
</dbReference>
<dbReference type="GO" id="GO:0005230">
    <property type="term" value="F:extracellular ligand-gated monoatomic ion channel activity"/>
    <property type="evidence" value="ECO:0007669"/>
    <property type="project" value="InterPro"/>
</dbReference>
<feature type="signal peptide" evidence="1">
    <location>
        <begin position="1"/>
        <end position="20"/>
    </location>
</feature>
<dbReference type="InterPro" id="IPR036734">
    <property type="entry name" value="Neur_chan_lig-bd_sf"/>
</dbReference>
<comment type="caution">
    <text evidence="3">The sequence shown here is derived from an EMBL/GenBank/DDBJ whole genome shotgun (WGS) entry which is preliminary data.</text>
</comment>
<dbReference type="Proteomes" id="UP000663844">
    <property type="component" value="Unassembled WGS sequence"/>
</dbReference>
<dbReference type="AlphaFoldDB" id="A0A820KKC1"/>
<evidence type="ECO:0000313" key="4">
    <source>
        <dbReference type="Proteomes" id="UP000663844"/>
    </source>
</evidence>
<dbReference type="GO" id="GO:0004888">
    <property type="term" value="F:transmembrane signaling receptor activity"/>
    <property type="evidence" value="ECO:0007669"/>
    <property type="project" value="InterPro"/>
</dbReference>
<dbReference type="Gene3D" id="2.70.170.10">
    <property type="entry name" value="Neurotransmitter-gated ion-channel ligand-binding domain"/>
    <property type="match status" value="1"/>
</dbReference>
<dbReference type="InterPro" id="IPR006202">
    <property type="entry name" value="Neur_chan_lig-bd"/>
</dbReference>
<organism evidence="3 4">
    <name type="scientific">Adineta steineri</name>
    <dbReference type="NCBI Taxonomy" id="433720"/>
    <lineage>
        <taxon>Eukaryota</taxon>
        <taxon>Metazoa</taxon>
        <taxon>Spiralia</taxon>
        <taxon>Gnathifera</taxon>
        <taxon>Rotifera</taxon>
        <taxon>Eurotatoria</taxon>
        <taxon>Bdelloidea</taxon>
        <taxon>Adinetida</taxon>
        <taxon>Adinetidae</taxon>
        <taxon>Adineta</taxon>
    </lineage>
</organism>
<dbReference type="Pfam" id="PF02931">
    <property type="entry name" value="Neur_chan_LBD"/>
    <property type="match status" value="1"/>
</dbReference>
<evidence type="ECO:0000313" key="3">
    <source>
        <dbReference type="EMBL" id="CAF4344789.1"/>
    </source>
</evidence>
<feature type="domain" description="Neurotransmitter-gated ion-channel ligand-binding" evidence="2">
    <location>
        <begin position="30"/>
        <end position="139"/>
    </location>
</feature>
<dbReference type="SUPFAM" id="SSF63712">
    <property type="entry name" value="Nicotinic receptor ligand binding domain-like"/>
    <property type="match status" value="1"/>
</dbReference>